<proteinExistence type="predicted"/>
<evidence type="ECO:0008006" key="2">
    <source>
        <dbReference type="Google" id="ProtNLM"/>
    </source>
</evidence>
<name>A0A6C8YRZ4_SALTM</name>
<accession>A0A6C8YRZ4</accession>
<protein>
    <recommendedName>
        <fullName evidence="2">Ig-like domain-containing protein</fullName>
    </recommendedName>
</protein>
<dbReference type="AlphaFoldDB" id="A0A6C8YRZ4"/>
<reference evidence="1" key="1">
    <citation type="submission" date="2018-08" db="EMBL/GenBank/DDBJ databases">
        <authorList>
            <person name="Ashton P.M."/>
            <person name="Dallman T."/>
            <person name="Nair S."/>
            <person name="De Pinna E."/>
            <person name="Peters T."/>
            <person name="Grant K."/>
        </authorList>
    </citation>
    <scope>NUCLEOTIDE SEQUENCE [LARGE SCALE GENOMIC DNA]</scope>
    <source>
        <strain evidence="1">29290</strain>
    </source>
</reference>
<comment type="caution">
    <text evidence="1">The sequence shown here is derived from an EMBL/GenBank/DDBJ whole genome shotgun (WGS) entry which is preliminary data.</text>
</comment>
<dbReference type="EMBL" id="RSUA01000035">
    <property type="protein sequence ID" value="MIT50602.1"/>
    <property type="molecule type" value="Genomic_DNA"/>
</dbReference>
<evidence type="ECO:0000313" key="1">
    <source>
        <dbReference type="EMBL" id="MIT50602.1"/>
    </source>
</evidence>
<dbReference type="Proteomes" id="UP000885258">
    <property type="component" value="Unassembled WGS sequence"/>
</dbReference>
<organism evidence="1">
    <name type="scientific">Salmonella typhimurium</name>
    <dbReference type="NCBI Taxonomy" id="90371"/>
    <lineage>
        <taxon>Bacteria</taxon>
        <taxon>Pseudomonadati</taxon>
        <taxon>Pseudomonadota</taxon>
        <taxon>Gammaproteobacteria</taxon>
        <taxon>Enterobacterales</taxon>
        <taxon>Enterobacteriaceae</taxon>
        <taxon>Salmonella</taxon>
    </lineage>
</organism>
<sequence length="120" mass="12828">MYTVEFSYLPNNLVRLENLKTISVSTALKTSDDTPLAVLYASQLRKKDGSIATGKQDAILTVRKDAAFGVTVNGVSAAPGESKNVQLDLGLGDSRSFPIFPSTSGVVGTSEFMLNIEELK</sequence>
<gene>
    <name evidence="1" type="ORF">AU613_17230</name>
</gene>